<dbReference type="HAMAP" id="MF_00100_B">
    <property type="entry name" value="IF_2_B"/>
    <property type="match status" value="1"/>
</dbReference>
<evidence type="ECO:0000259" key="11">
    <source>
        <dbReference type="PROSITE" id="PS51722"/>
    </source>
</evidence>
<dbReference type="PRINTS" id="PR00315">
    <property type="entry name" value="ELONGATNFCT"/>
</dbReference>
<dbReference type="GO" id="GO:0005525">
    <property type="term" value="F:GTP binding"/>
    <property type="evidence" value="ECO:0007669"/>
    <property type="project" value="UniProtKB-KW"/>
</dbReference>
<dbReference type="Pfam" id="PF00009">
    <property type="entry name" value="GTP_EFTU"/>
    <property type="match status" value="1"/>
</dbReference>
<protein>
    <recommendedName>
        <fullName evidence="2 8">Translation initiation factor IF-2</fullName>
    </recommendedName>
</protein>
<sequence length="714" mass="76521">MKVSELARQAEVSAEEMLEILSDLGIEGKTADDELTDEQKDLALDDLGMLPEEAEETEDTQEAQAETEAPAEAEDVAAEPDEGEQPSGEASEAGPEESSAAAESAPAEEESLKPDQILLTGPIKVRDFAERLGVRPNVLIAELMKMNIFASITQGIDAKVAREIAEKRGFTVIREKPGKKRAEETPAGKPKKTREGREKKKGADVGEALPRPPVVTFLGHVDHGKTSLLDRIRSARVVEGESGGITQHIGAYSVEVEHEGKTHPITFLDTPGHAAFTSMRARGANLTDIAVLVVAADDGVMPQTIEAIQHARAAGVCIVVAINKTDLPGASPDRVRQQLQQHELMPEEWGGEIGCVEVSAATGEGMDQLLERLALESELLELTAHPANPAEGFVIEARLEPGRGPVANLLIKDGTLKSGQGILCGTQAGKVKALFNDQGQAIGEAGPASAVQVLGLNGVPEAGDMFDVYKNEREAQKVADELVEEESAGSGAGEQQKKLSLEDLFGGGEETKELPLVVKADVQGSLEAVCQSLENIKSDKVKIKFILTGVGNVTGNDVMLASASNAIIIGFHVGVESGVRGTAEREGVEVRLYSIIYELLEQVEAAMKGMLEPEQRERALGRAEIRQIFTIGKRARVAGCLVSEGRIPARSRVRVLRGGDVVYEGRIVSLKHYQNDASEIRHGQECGIQLDNPDSFQEGDMIEAFEVERIAPEL</sequence>
<reference evidence="13" key="1">
    <citation type="submission" date="2015-02" db="EMBL/GenBank/DDBJ databases">
        <title>Description and complete genome sequence of the first cultured representative of the subdivision 5 of the Verrucomicrobia phylum.</title>
        <authorList>
            <person name="Spring S."/>
            <person name="Bunk B."/>
            <person name="Sproer C."/>
            <person name="Klenk H.-P."/>
        </authorList>
    </citation>
    <scope>NUCLEOTIDE SEQUENCE [LARGE SCALE GENOMIC DNA]</scope>
    <source>
        <strain evidence="13">L21-Fru-AB</strain>
    </source>
</reference>
<dbReference type="InterPro" id="IPR006847">
    <property type="entry name" value="IF2_N"/>
</dbReference>
<dbReference type="Gene3D" id="3.40.50.10050">
    <property type="entry name" value="Translation initiation factor IF- 2, domain 3"/>
    <property type="match status" value="1"/>
</dbReference>
<dbReference type="CDD" id="cd03702">
    <property type="entry name" value="IF2_mtIF2_II"/>
    <property type="match status" value="1"/>
</dbReference>
<reference evidence="12 13" key="2">
    <citation type="journal article" date="2016" name="ISME J.">
        <title>Characterization of the first cultured representative of Verrucomicrobia subdivision 5 indicates the proposal of a novel phylum.</title>
        <authorList>
            <person name="Spring S."/>
            <person name="Bunk B."/>
            <person name="Sproer C."/>
            <person name="Schumann P."/>
            <person name="Rohde M."/>
            <person name="Tindall B.J."/>
            <person name="Klenk H.P."/>
        </authorList>
    </citation>
    <scope>NUCLEOTIDE SEQUENCE [LARGE SCALE GENOMIC DNA]</scope>
    <source>
        <strain evidence="12 13">L21-Fru-AB</strain>
    </source>
</reference>
<dbReference type="KEGG" id="vbl:L21SP4_00062"/>
<keyword evidence="4 8" id="KW-0547">Nucleotide-binding</keyword>
<evidence type="ECO:0000256" key="1">
    <source>
        <dbReference type="ARBA" id="ARBA00007733"/>
    </source>
</evidence>
<dbReference type="PANTHER" id="PTHR43381">
    <property type="entry name" value="TRANSLATION INITIATION FACTOR IF-2-RELATED"/>
    <property type="match status" value="1"/>
</dbReference>
<evidence type="ECO:0000256" key="8">
    <source>
        <dbReference type="HAMAP-Rule" id="MF_00100"/>
    </source>
</evidence>
<feature type="region of interest" description="Disordered" evidence="10">
    <location>
        <begin position="173"/>
        <end position="208"/>
    </location>
</feature>
<dbReference type="FunFam" id="3.40.50.300:FF:000019">
    <property type="entry name" value="Translation initiation factor IF-2"/>
    <property type="match status" value="1"/>
</dbReference>
<dbReference type="SUPFAM" id="SSF50447">
    <property type="entry name" value="Translation proteins"/>
    <property type="match status" value="2"/>
</dbReference>
<evidence type="ECO:0000256" key="2">
    <source>
        <dbReference type="ARBA" id="ARBA00020675"/>
    </source>
</evidence>
<dbReference type="PATRIC" id="fig|1609981.3.peg.66"/>
<evidence type="ECO:0000256" key="4">
    <source>
        <dbReference type="ARBA" id="ARBA00022741"/>
    </source>
</evidence>
<dbReference type="OrthoDB" id="9811804at2"/>
<evidence type="ECO:0000256" key="3">
    <source>
        <dbReference type="ARBA" id="ARBA00022540"/>
    </source>
</evidence>
<comment type="function">
    <text evidence="7 8 9">One of the essential components for the initiation of protein synthesis. Protects formylmethionyl-tRNA from spontaneous hydrolysis and promotes its binding to the 30S ribosomal subunits. Also involved in the hydrolysis of GTP during the formation of the 70S ribosomal complex.</text>
</comment>
<dbReference type="RefSeq" id="WP_052880792.1">
    <property type="nucleotide sequence ID" value="NZ_CP010904.1"/>
</dbReference>
<dbReference type="Pfam" id="PF22042">
    <property type="entry name" value="EF-G_D2"/>
    <property type="match status" value="1"/>
</dbReference>
<dbReference type="Gene3D" id="3.40.50.300">
    <property type="entry name" value="P-loop containing nucleotide triphosphate hydrolases"/>
    <property type="match status" value="1"/>
</dbReference>
<comment type="caution">
    <text evidence="8">Lacks conserved residue(s) required for the propagation of feature annotation.</text>
</comment>
<dbReference type="FunFam" id="2.40.30.10:FF:000054">
    <property type="entry name" value="Translation initiation factor IF-2"/>
    <property type="match status" value="1"/>
</dbReference>
<keyword evidence="13" id="KW-1185">Reference proteome</keyword>
<dbReference type="CDD" id="cd01887">
    <property type="entry name" value="IF2_eIF5B"/>
    <property type="match status" value="1"/>
</dbReference>
<dbReference type="InterPro" id="IPR027417">
    <property type="entry name" value="P-loop_NTPase"/>
</dbReference>
<evidence type="ECO:0000256" key="9">
    <source>
        <dbReference type="RuleBase" id="RU000644"/>
    </source>
</evidence>
<comment type="similarity">
    <text evidence="1 8 9">Belongs to the TRAFAC class translation factor GTPase superfamily. Classic translation factor GTPase family. IF-2 subfamily.</text>
</comment>
<proteinExistence type="inferred from homology"/>
<dbReference type="FunFam" id="2.40.30.10:FF:000008">
    <property type="entry name" value="Translation initiation factor IF-2"/>
    <property type="match status" value="1"/>
</dbReference>
<dbReference type="Pfam" id="PF11987">
    <property type="entry name" value="IF-2"/>
    <property type="match status" value="1"/>
</dbReference>
<dbReference type="InterPro" id="IPR000795">
    <property type="entry name" value="T_Tr_GTP-bd_dom"/>
</dbReference>
<dbReference type="FunFam" id="3.40.50.10050:FF:000001">
    <property type="entry name" value="Translation initiation factor IF-2"/>
    <property type="match status" value="1"/>
</dbReference>
<dbReference type="CDD" id="cd03692">
    <property type="entry name" value="mtIF2_IVc"/>
    <property type="match status" value="1"/>
</dbReference>
<feature type="domain" description="Tr-type G" evidence="11">
    <location>
        <begin position="210"/>
        <end position="383"/>
    </location>
</feature>
<evidence type="ECO:0000256" key="5">
    <source>
        <dbReference type="ARBA" id="ARBA00022917"/>
    </source>
</evidence>
<dbReference type="STRING" id="1307763.L21SP4_00062"/>
<dbReference type="InterPro" id="IPR015760">
    <property type="entry name" value="TIF_IF2"/>
</dbReference>
<dbReference type="NCBIfam" id="TIGR00487">
    <property type="entry name" value="IF-2"/>
    <property type="match status" value="1"/>
</dbReference>
<organism evidence="12 13">
    <name type="scientific">Kiritimatiella glycovorans</name>
    <dbReference type="NCBI Taxonomy" id="1307763"/>
    <lineage>
        <taxon>Bacteria</taxon>
        <taxon>Pseudomonadati</taxon>
        <taxon>Kiritimatiellota</taxon>
        <taxon>Kiritimatiellia</taxon>
        <taxon>Kiritimatiellales</taxon>
        <taxon>Kiritimatiellaceae</taxon>
        <taxon>Kiritimatiella</taxon>
    </lineage>
</organism>
<feature type="binding site" evidence="8">
    <location>
        <begin position="323"/>
        <end position="326"/>
    </location>
    <ligand>
        <name>GTP</name>
        <dbReference type="ChEBI" id="CHEBI:37565"/>
    </ligand>
</feature>
<dbReference type="GO" id="GO:0005829">
    <property type="term" value="C:cytosol"/>
    <property type="evidence" value="ECO:0007669"/>
    <property type="project" value="TreeGrafter"/>
</dbReference>
<dbReference type="PANTHER" id="PTHR43381:SF5">
    <property type="entry name" value="TR-TYPE G DOMAIN-CONTAINING PROTEIN"/>
    <property type="match status" value="1"/>
</dbReference>
<keyword evidence="6 8" id="KW-0342">GTP-binding</keyword>
<dbReference type="InterPro" id="IPR053905">
    <property type="entry name" value="EF-G-like_DII"/>
</dbReference>
<dbReference type="Gene3D" id="1.10.10.2480">
    <property type="match status" value="1"/>
</dbReference>
<dbReference type="GO" id="GO:0003743">
    <property type="term" value="F:translation initiation factor activity"/>
    <property type="evidence" value="ECO:0007669"/>
    <property type="project" value="UniProtKB-UniRule"/>
</dbReference>
<dbReference type="EMBL" id="CP010904">
    <property type="protein sequence ID" value="AKJ63350.1"/>
    <property type="molecule type" value="Genomic_DNA"/>
</dbReference>
<keyword evidence="5 8" id="KW-0648">Protein biosynthesis</keyword>
<dbReference type="InterPro" id="IPR000178">
    <property type="entry name" value="TF_IF2_bacterial-like"/>
</dbReference>
<feature type="binding site" evidence="8">
    <location>
        <begin position="269"/>
        <end position="273"/>
    </location>
    <ligand>
        <name>GTP</name>
        <dbReference type="ChEBI" id="CHEBI:37565"/>
    </ligand>
</feature>
<feature type="compositionally biased region" description="Acidic residues" evidence="10">
    <location>
        <begin position="69"/>
        <end position="84"/>
    </location>
</feature>
<dbReference type="GO" id="GO:0003924">
    <property type="term" value="F:GTPase activity"/>
    <property type="evidence" value="ECO:0007669"/>
    <property type="project" value="UniProtKB-UniRule"/>
</dbReference>
<evidence type="ECO:0000256" key="7">
    <source>
        <dbReference type="ARBA" id="ARBA00025162"/>
    </source>
</evidence>
<dbReference type="Pfam" id="PF04760">
    <property type="entry name" value="IF2_N"/>
    <property type="match status" value="2"/>
</dbReference>
<feature type="region of interest" description="Disordered" evidence="10">
    <location>
        <begin position="27"/>
        <end position="115"/>
    </location>
</feature>
<accession>A0A0G3EF10</accession>
<dbReference type="SUPFAM" id="SSF52540">
    <property type="entry name" value="P-loop containing nucleoside triphosphate hydrolases"/>
    <property type="match status" value="1"/>
</dbReference>
<dbReference type="NCBIfam" id="TIGR00231">
    <property type="entry name" value="small_GTP"/>
    <property type="match status" value="1"/>
</dbReference>
<keyword evidence="3 8" id="KW-0396">Initiation factor</keyword>
<evidence type="ECO:0000256" key="10">
    <source>
        <dbReference type="SAM" id="MobiDB-lite"/>
    </source>
</evidence>
<dbReference type="Gene3D" id="2.40.30.10">
    <property type="entry name" value="Translation factors"/>
    <property type="match status" value="2"/>
</dbReference>
<evidence type="ECO:0000256" key="6">
    <source>
        <dbReference type="ARBA" id="ARBA00023134"/>
    </source>
</evidence>
<feature type="compositionally biased region" description="Basic and acidic residues" evidence="10">
    <location>
        <begin position="193"/>
        <end position="204"/>
    </location>
</feature>
<evidence type="ECO:0000313" key="13">
    <source>
        <dbReference type="Proteomes" id="UP000035268"/>
    </source>
</evidence>
<dbReference type="InterPro" id="IPR044145">
    <property type="entry name" value="IF2_II"/>
</dbReference>
<dbReference type="AlphaFoldDB" id="A0A0G3EF10"/>
<dbReference type="InterPro" id="IPR023115">
    <property type="entry name" value="TIF_IF2_dom3"/>
</dbReference>
<comment type="subcellular location">
    <subcellularLocation>
        <location evidence="8">Cytoplasm</location>
    </subcellularLocation>
</comment>
<gene>
    <name evidence="8 12" type="primary">infB</name>
    <name evidence="12" type="ORF">L21SP4_00062</name>
</gene>
<feature type="compositionally biased region" description="Acidic residues" evidence="10">
    <location>
        <begin position="52"/>
        <end position="61"/>
    </location>
</feature>
<dbReference type="Proteomes" id="UP000035268">
    <property type="component" value="Chromosome"/>
</dbReference>
<keyword evidence="8" id="KW-0963">Cytoplasm</keyword>
<dbReference type="InterPro" id="IPR036925">
    <property type="entry name" value="TIF_IF2_dom3_sf"/>
</dbReference>
<dbReference type="InterPro" id="IPR009000">
    <property type="entry name" value="Transl_B-barrel_sf"/>
</dbReference>
<feature type="binding site" evidence="8">
    <location>
        <begin position="219"/>
        <end position="226"/>
    </location>
    <ligand>
        <name>GTP</name>
        <dbReference type="ChEBI" id="CHEBI:37565"/>
    </ligand>
</feature>
<feature type="compositionally biased region" description="Low complexity" evidence="10">
    <location>
        <begin position="86"/>
        <end position="105"/>
    </location>
</feature>
<name>A0A0G3EF10_9BACT</name>
<feature type="compositionally biased region" description="Basic and acidic residues" evidence="10">
    <location>
        <begin position="29"/>
        <end position="43"/>
    </location>
</feature>
<dbReference type="PROSITE" id="PS51722">
    <property type="entry name" value="G_TR_2"/>
    <property type="match status" value="1"/>
</dbReference>
<evidence type="ECO:0000313" key="12">
    <source>
        <dbReference type="EMBL" id="AKJ63350.1"/>
    </source>
</evidence>
<dbReference type="InterPro" id="IPR005225">
    <property type="entry name" value="Small_GTP-bd"/>
</dbReference>
<feature type="compositionally biased region" description="Basic and acidic residues" evidence="10">
    <location>
        <begin position="173"/>
        <end position="186"/>
    </location>
</feature>
<dbReference type="SUPFAM" id="SSF52156">
    <property type="entry name" value="Initiation factor IF2/eIF5b, domain 3"/>
    <property type="match status" value="1"/>
</dbReference>